<evidence type="ECO:0000259" key="3">
    <source>
        <dbReference type="Pfam" id="PF01370"/>
    </source>
</evidence>
<gene>
    <name evidence="4" type="ORF">EWM64_g2911</name>
</gene>
<evidence type="ECO:0000313" key="4">
    <source>
        <dbReference type="EMBL" id="TFY81094.1"/>
    </source>
</evidence>
<dbReference type="InterPro" id="IPR036291">
    <property type="entry name" value="NAD(P)-bd_dom_sf"/>
</dbReference>
<evidence type="ECO:0000313" key="5">
    <source>
        <dbReference type="Proteomes" id="UP000298061"/>
    </source>
</evidence>
<proteinExistence type="inferred from homology"/>
<sequence length="342" mass="36901">MSNIKTVVVTGASGFLGSVIVDQLLDAGYTVRGTVRSGKAQRVEDAYASFGDRFSVAIIDDLATADFTEAFKGADALIHAASPLAGSASAEVVIKTAVDGTIRVLEYAHKAGIKKIVATASVISLNHPAESKSGKTFTENDWNTQTLEEALQPDYPPFLVYGASKKLAEEALWNYAKEHPELDVATIHPSFLYGLAGRGQVIDVPADGTNGFIYALISGAKGRPLAPQTMPPGYTHVADAAAAHVLALKASKSDKPKRIVSVGGYFTWKEAVEYLYGTRPALRDRLPIILQGYEASVEGWNRYDVSSSERIIGFSKFKDWKTTLDETIDDILSREKRLGVSQ</sequence>
<dbReference type="PANTHER" id="PTHR10366:SF564">
    <property type="entry name" value="STEROL-4-ALPHA-CARBOXYLATE 3-DEHYDROGENASE, DECARBOXYLATING"/>
    <property type="match status" value="1"/>
</dbReference>
<organism evidence="4 5">
    <name type="scientific">Hericium alpestre</name>
    <dbReference type="NCBI Taxonomy" id="135208"/>
    <lineage>
        <taxon>Eukaryota</taxon>
        <taxon>Fungi</taxon>
        <taxon>Dikarya</taxon>
        <taxon>Basidiomycota</taxon>
        <taxon>Agaricomycotina</taxon>
        <taxon>Agaricomycetes</taxon>
        <taxon>Russulales</taxon>
        <taxon>Hericiaceae</taxon>
        <taxon>Hericium</taxon>
    </lineage>
</organism>
<dbReference type="PANTHER" id="PTHR10366">
    <property type="entry name" value="NAD DEPENDENT EPIMERASE/DEHYDRATASE"/>
    <property type="match status" value="1"/>
</dbReference>
<keyword evidence="5" id="KW-1185">Reference proteome</keyword>
<comment type="caution">
    <text evidence="4">The sequence shown here is derived from an EMBL/GenBank/DDBJ whole genome shotgun (WGS) entry which is preliminary data.</text>
</comment>
<dbReference type="STRING" id="135208.A0A4Z0A3T2"/>
<dbReference type="SUPFAM" id="SSF51735">
    <property type="entry name" value="NAD(P)-binding Rossmann-fold domains"/>
    <property type="match status" value="1"/>
</dbReference>
<name>A0A4Z0A3T2_9AGAM</name>
<dbReference type="GO" id="GO:0016616">
    <property type="term" value="F:oxidoreductase activity, acting on the CH-OH group of donors, NAD or NADP as acceptor"/>
    <property type="evidence" value="ECO:0007669"/>
    <property type="project" value="TreeGrafter"/>
</dbReference>
<dbReference type="Gene3D" id="3.40.50.720">
    <property type="entry name" value="NAD(P)-binding Rossmann-like Domain"/>
    <property type="match status" value="1"/>
</dbReference>
<accession>A0A4Z0A3T2</accession>
<dbReference type="EMBL" id="SFCI01000250">
    <property type="protein sequence ID" value="TFY81094.1"/>
    <property type="molecule type" value="Genomic_DNA"/>
</dbReference>
<dbReference type="InterPro" id="IPR001509">
    <property type="entry name" value="Epimerase_deHydtase"/>
</dbReference>
<dbReference type="AlphaFoldDB" id="A0A4Z0A3T2"/>
<protein>
    <recommendedName>
        <fullName evidence="3">NAD-dependent epimerase/dehydratase domain-containing protein</fullName>
    </recommendedName>
</protein>
<evidence type="ECO:0000256" key="2">
    <source>
        <dbReference type="ARBA" id="ARBA00023445"/>
    </source>
</evidence>
<dbReference type="OrthoDB" id="2735536at2759"/>
<dbReference type="InterPro" id="IPR050425">
    <property type="entry name" value="NAD(P)_dehydrat-like"/>
</dbReference>
<feature type="domain" description="NAD-dependent epimerase/dehydratase" evidence="3">
    <location>
        <begin position="7"/>
        <end position="263"/>
    </location>
</feature>
<dbReference type="Pfam" id="PF01370">
    <property type="entry name" value="Epimerase"/>
    <property type="match status" value="1"/>
</dbReference>
<evidence type="ECO:0000256" key="1">
    <source>
        <dbReference type="ARBA" id="ARBA00023002"/>
    </source>
</evidence>
<reference evidence="4 5" key="1">
    <citation type="submission" date="2019-02" db="EMBL/GenBank/DDBJ databases">
        <title>Genome sequencing of the rare red list fungi Hericium alpestre (H. flagellum).</title>
        <authorList>
            <person name="Buettner E."/>
            <person name="Kellner H."/>
        </authorList>
    </citation>
    <scope>NUCLEOTIDE SEQUENCE [LARGE SCALE GENOMIC DNA]</scope>
    <source>
        <strain evidence="4 5">DSM 108284</strain>
    </source>
</reference>
<keyword evidence="1" id="KW-0560">Oxidoreductase</keyword>
<dbReference type="Proteomes" id="UP000298061">
    <property type="component" value="Unassembled WGS sequence"/>
</dbReference>
<comment type="similarity">
    <text evidence="2">Belongs to the NAD(P)-dependent epimerase/dehydratase family. Dihydroflavonol-4-reductase subfamily.</text>
</comment>